<evidence type="ECO:0000256" key="7">
    <source>
        <dbReference type="SAM" id="MobiDB-lite"/>
    </source>
</evidence>
<evidence type="ECO:0000256" key="3">
    <source>
        <dbReference type="ARBA" id="ARBA00022801"/>
    </source>
</evidence>
<dbReference type="PROSITE" id="PS00137">
    <property type="entry name" value="SUBTILASE_HIS"/>
    <property type="match status" value="1"/>
</dbReference>
<name>A0A1Q8CMI7_9PSEU</name>
<dbReference type="SUPFAM" id="SSF52743">
    <property type="entry name" value="Subtilisin-like"/>
    <property type="match status" value="1"/>
</dbReference>
<dbReference type="Gene3D" id="2.60.120.380">
    <property type="match status" value="1"/>
</dbReference>
<dbReference type="PROSITE" id="PS51892">
    <property type="entry name" value="SUBTILASE"/>
    <property type="match status" value="1"/>
</dbReference>
<dbReference type="EMBL" id="MSIE01000039">
    <property type="protein sequence ID" value="OLF15580.1"/>
    <property type="molecule type" value="Genomic_DNA"/>
</dbReference>
<feature type="domain" description="Peptidase S8/S53" evidence="9">
    <location>
        <begin position="174"/>
        <end position="593"/>
    </location>
</feature>
<protein>
    <submittedName>
        <fullName evidence="10">Serine protease</fullName>
    </submittedName>
</protein>
<dbReference type="Pfam" id="PF00082">
    <property type="entry name" value="Peptidase_S8"/>
    <property type="match status" value="1"/>
</dbReference>
<keyword evidence="4 5" id="KW-0720">Serine protease</keyword>
<feature type="active site" description="Charge relay system" evidence="5">
    <location>
        <position position="544"/>
    </location>
</feature>
<keyword evidence="3 5" id="KW-0378">Hydrolase</keyword>
<keyword evidence="11" id="KW-1185">Reference proteome</keyword>
<evidence type="ECO:0000256" key="4">
    <source>
        <dbReference type="ARBA" id="ARBA00022825"/>
    </source>
</evidence>
<dbReference type="PROSITE" id="PS00136">
    <property type="entry name" value="SUBTILASE_ASP"/>
    <property type="match status" value="1"/>
</dbReference>
<evidence type="ECO:0000259" key="9">
    <source>
        <dbReference type="Pfam" id="PF00082"/>
    </source>
</evidence>
<dbReference type="InterPro" id="IPR000209">
    <property type="entry name" value="Peptidase_S8/S53_dom"/>
</dbReference>
<feature type="active site" description="Charge relay system" evidence="5">
    <location>
        <position position="183"/>
    </location>
</feature>
<evidence type="ECO:0000256" key="1">
    <source>
        <dbReference type="ARBA" id="ARBA00011073"/>
    </source>
</evidence>
<gene>
    <name evidence="10" type="ORF">BU204_20895</name>
</gene>
<dbReference type="PRINTS" id="PR00723">
    <property type="entry name" value="SUBTILISIN"/>
</dbReference>
<feature type="signal peptide" evidence="8">
    <location>
        <begin position="1"/>
        <end position="36"/>
    </location>
</feature>
<keyword evidence="2 5" id="KW-0645">Protease</keyword>
<dbReference type="PANTHER" id="PTHR43806">
    <property type="entry name" value="PEPTIDASE S8"/>
    <property type="match status" value="1"/>
</dbReference>
<dbReference type="STRING" id="1912961.BU204_20895"/>
<feature type="active site" description="Charge relay system" evidence="5">
    <location>
        <position position="349"/>
    </location>
</feature>
<dbReference type="PROSITE" id="PS00138">
    <property type="entry name" value="SUBTILASE_SER"/>
    <property type="match status" value="1"/>
</dbReference>
<feature type="chain" id="PRO_5012705908" evidence="8">
    <location>
        <begin position="37"/>
        <end position="1068"/>
    </location>
</feature>
<dbReference type="AlphaFoldDB" id="A0A1Q8CMI7"/>
<comment type="similarity">
    <text evidence="1 5 6">Belongs to the peptidase S8 family.</text>
</comment>
<evidence type="ECO:0000256" key="2">
    <source>
        <dbReference type="ARBA" id="ARBA00022670"/>
    </source>
</evidence>
<proteinExistence type="inferred from homology"/>
<dbReference type="InterPro" id="IPR023828">
    <property type="entry name" value="Peptidase_S8_Ser-AS"/>
</dbReference>
<dbReference type="RefSeq" id="WP_075127407.1">
    <property type="nucleotide sequence ID" value="NZ_MSIE01000039.1"/>
</dbReference>
<feature type="region of interest" description="Disordered" evidence="7">
    <location>
        <begin position="130"/>
        <end position="153"/>
    </location>
</feature>
<evidence type="ECO:0000256" key="8">
    <source>
        <dbReference type="SAM" id="SignalP"/>
    </source>
</evidence>
<evidence type="ECO:0000256" key="6">
    <source>
        <dbReference type="RuleBase" id="RU003355"/>
    </source>
</evidence>
<dbReference type="GO" id="GO:0006508">
    <property type="term" value="P:proteolysis"/>
    <property type="evidence" value="ECO:0007669"/>
    <property type="project" value="UniProtKB-KW"/>
</dbReference>
<evidence type="ECO:0000256" key="5">
    <source>
        <dbReference type="PROSITE-ProRule" id="PRU01240"/>
    </source>
</evidence>
<dbReference type="InterPro" id="IPR023827">
    <property type="entry name" value="Peptidase_S8_Asp-AS"/>
</dbReference>
<feature type="region of interest" description="Disordered" evidence="7">
    <location>
        <begin position="216"/>
        <end position="236"/>
    </location>
</feature>
<dbReference type="InterPro" id="IPR036852">
    <property type="entry name" value="Peptidase_S8/S53_dom_sf"/>
</dbReference>
<dbReference type="PANTHER" id="PTHR43806:SF11">
    <property type="entry name" value="CEREVISIN-RELATED"/>
    <property type="match status" value="1"/>
</dbReference>
<comment type="caution">
    <text evidence="10">The sequence shown here is derived from an EMBL/GenBank/DDBJ whole genome shotgun (WGS) entry which is preliminary data.</text>
</comment>
<accession>A0A1Q8CMI7</accession>
<dbReference type="InterPro" id="IPR015500">
    <property type="entry name" value="Peptidase_S8_subtilisin-rel"/>
</dbReference>
<sequence length="1068" mass="111725">MTQRDSRGRGRTRLAAALAAAVVGASLAALPGTAVAAPPEVPDLGTELGKQDRDLLVKARREGKTTVEIQVMADQGVDDRLVAAGAEIRYRADELGYLRAEVPIDAVEKMAAFPGVDALNVDRVIKFEEPRPLGIDDPTPQPAPGPTTPRVNPYMPTGDIGTAQFVEANPKYDGRGVTVGIVDTGVDLAHPALNTTSTGEDKIVDWVTATDPAFDEETGLNEDADPTWIDMSNPAPGQPTGYRYGLFNERDPRLAGELGNDVNRDGNPAGSIGTFGVLWDPATNTVWVDTDQDKSFADEAAMTDFKVKRDVGRFGRDNPATPVHESMPFVVQTSPATESVNIGIVSGAHGSHVAGIVAANKMFGGTMSGAAPGAKLVSVRACMFLPGCTNHALDEGMIYAARDADVDVINMSIGGLELLNHGQTVRELLYNELIETYDVQMFISAGNSGPGMNTAGTPSLADKVISVGSYISRATWQRNYGSDAAQEDNMHGFSSRGPREDGGFKPNLIAPGSAISPIPMFMNGSPLVGTYPLPPGYGHLNGTSMASPQTAGAAAVLVSAALQRNVEHSPAQLRQALVSTTRFIPGYDAYEQGNGLVDTRKAWNALKANIDTVDISSSVPVNTVLSDFLATPDVGTGIYDREGVKKGDRFTREYTFRRTSGPNHPLTYAVSWVGNDGTFSSGNSVTLPKNSAVKFRVTVNPRTAGAHSAILNLDSPMTTGIEHQTMNTVIAAEDFTAGGGYQVRHGGQLGRNETDSYFVRVPAGTPALKVDLQGGGTAEGAGQIRFLRFHPYGVGVEGNSTPNCYNPPVPPGNACDAGSPTSRTFTNPLAGVWEVVVEARRTSDAVRAPYTLTASILGATVAPNPDVIASAQSGQPVARQYTLTNAFGPFTGRAVGTPLGSARIATPTIADGAQQQYGVTVAAGSRQLRAKIGRTSDLGADLDLLVFNCTSGACVEAGRAADGDSEEEVTIANPAAGEWVVLVVGFAVPAGTTTYDYVDVFSGPSFGAITVNDADAPRAGGSSWTVSGTVTPGTAPAAGRVLYGNVQVRTDTNVLVGTGDVIVRSVTP</sequence>
<dbReference type="GO" id="GO:0004252">
    <property type="term" value="F:serine-type endopeptidase activity"/>
    <property type="evidence" value="ECO:0007669"/>
    <property type="project" value="UniProtKB-UniRule"/>
</dbReference>
<keyword evidence="8" id="KW-0732">Signal</keyword>
<evidence type="ECO:0000313" key="10">
    <source>
        <dbReference type="EMBL" id="OLF15580.1"/>
    </source>
</evidence>
<dbReference type="OrthoDB" id="9813435at2"/>
<dbReference type="InterPro" id="IPR022398">
    <property type="entry name" value="Peptidase_S8_His-AS"/>
</dbReference>
<dbReference type="InterPro" id="IPR050131">
    <property type="entry name" value="Peptidase_S8_subtilisin-like"/>
</dbReference>
<organism evidence="10 11">
    <name type="scientific">Actinophytocola xanthii</name>
    <dbReference type="NCBI Taxonomy" id="1912961"/>
    <lineage>
        <taxon>Bacteria</taxon>
        <taxon>Bacillati</taxon>
        <taxon>Actinomycetota</taxon>
        <taxon>Actinomycetes</taxon>
        <taxon>Pseudonocardiales</taxon>
        <taxon>Pseudonocardiaceae</taxon>
    </lineage>
</organism>
<reference evidence="10 11" key="1">
    <citation type="submission" date="2016-12" db="EMBL/GenBank/DDBJ databases">
        <title>The draft genome sequence of Actinophytocola sp. 11-183.</title>
        <authorList>
            <person name="Wang W."/>
            <person name="Yuan L."/>
        </authorList>
    </citation>
    <scope>NUCLEOTIDE SEQUENCE [LARGE SCALE GENOMIC DNA]</scope>
    <source>
        <strain evidence="10 11">11-183</strain>
    </source>
</reference>
<dbReference type="Proteomes" id="UP000185596">
    <property type="component" value="Unassembled WGS sequence"/>
</dbReference>
<evidence type="ECO:0000313" key="11">
    <source>
        <dbReference type="Proteomes" id="UP000185596"/>
    </source>
</evidence>
<dbReference type="Gene3D" id="3.40.50.200">
    <property type="entry name" value="Peptidase S8/S53 domain"/>
    <property type="match status" value="2"/>
</dbReference>
<feature type="compositionally biased region" description="Acidic residues" evidence="7">
    <location>
        <begin position="216"/>
        <end position="225"/>
    </location>
</feature>